<comment type="caution">
    <text evidence="8">The sequence shown here is derived from an EMBL/GenBank/DDBJ whole genome shotgun (WGS) entry which is preliminary data.</text>
</comment>
<keyword evidence="4 7" id="KW-1133">Transmembrane helix</keyword>
<evidence type="ECO:0000256" key="6">
    <source>
        <dbReference type="ARBA" id="ARBA00039302"/>
    </source>
</evidence>
<dbReference type="PANTHER" id="PTHR11266">
    <property type="entry name" value="PEROXISOMAL MEMBRANE PROTEIN 2, PXMP2 MPV17"/>
    <property type="match status" value="1"/>
</dbReference>
<feature type="transmembrane region" description="Helical" evidence="7">
    <location>
        <begin position="159"/>
        <end position="178"/>
    </location>
</feature>
<protein>
    <recommendedName>
        <fullName evidence="6">Protein SYM1</fullName>
    </recommendedName>
</protein>
<evidence type="ECO:0000256" key="1">
    <source>
        <dbReference type="ARBA" id="ARBA00004141"/>
    </source>
</evidence>
<dbReference type="InterPro" id="IPR007248">
    <property type="entry name" value="Mpv17_PMP22"/>
</dbReference>
<dbReference type="GeneID" id="90039144"/>
<name>A0ABR1EYM3_9ASCO</name>
<evidence type="ECO:0000256" key="5">
    <source>
        <dbReference type="ARBA" id="ARBA00023136"/>
    </source>
</evidence>
<accession>A0ABR1EYM3</accession>
<evidence type="ECO:0000256" key="2">
    <source>
        <dbReference type="ARBA" id="ARBA00006824"/>
    </source>
</evidence>
<keyword evidence="3 7" id="KW-0812">Transmembrane</keyword>
<organism evidence="8 9">
    <name type="scientific">Myxozyma melibiosi</name>
    <dbReference type="NCBI Taxonomy" id="54550"/>
    <lineage>
        <taxon>Eukaryota</taxon>
        <taxon>Fungi</taxon>
        <taxon>Dikarya</taxon>
        <taxon>Ascomycota</taxon>
        <taxon>Saccharomycotina</taxon>
        <taxon>Lipomycetes</taxon>
        <taxon>Lipomycetales</taxon>
        <taxon>Lipomycetaceae</taxon>
        <taxon>Myxozyma</taxon>
    </lineage>
</organism>
<evidence type="ECO:0000256" key="4">
    <source>
        <dbReference type="ARBA" id="ARBA00022989"/>
    </source>
</evidence>
<reference evidence="8 9" key="1">
    <citation type="submission" date="2024-03" db="EMBL/GenBank/DDBJ databases">
        <title>Genome-scale model development and genomic sequencing of the oleaginous clade Lipomyces.</title>
        <authorList>
            <consortium name="Lawrence Berkeley National Laboratory"/>
            <person name="Czajka J.J."/>
            <person name="Han Y."/>
            <person name="Kim J."/>
            <person name="Mondo S.J."/>
            <person name="Hofstad B.A."/>
            <person name="Robles A."/>
            <person name="Haridas S."/>
            <person name="Riley R."/>
            <person name="LaButti K."/>
            <person name="Pangilinan J."/>
            <person name="Andreopoulos W."/>
            <person name="Lipzen A."/>
            <person name="Yan J."/>
            <person name="Wang M."/>
            <person name="Ng V."/>
            <person name="Grigoriev I.V."/>
            <person name="Spatafora J.W."/>
            <person name="Magnuson J.K."/>
            <person name="Baker S.E."/>
            <person name="Pomraning K.R."/>
        </authorList>
    </citation>
    <scope>NUCLEOTIDE SEQUENCE [LARGE SCALE GENOMIC DNA]</scope>
    <source>
        <strain evidence="8 9">Phaff 52-87</strain>
    </source>
</reference>
<dbReference type="Pfam" id="PF04117">
    <property type="entry name" value="Mpv17_PMP22"/>
    <property type="match status" value="1"/>
</dbReference>
<evidence type="ECO:0000256" key="7">
    <source>
        <dbReference type="RuleBase" id="RU363053"/>
    </source>
</evidence>
<gene>
    <name evidence="8" type="ORF">BZA70DRAFT_284777</name>
</gene>
<dbReference type="PANTHER" id="PTHR11266:SF17">
    <property type="entry name" value="PROTEIN MPV17"/>
    <property type="match status" value="1"/>
</dbReference>
<evidence type="ECO:0000313" key="8">
    <source>
        <dbReference type="EMBL" id="KAK7202714.1"/>
    </source>
</evidence>
<dbReference type="RefSeq" id="XP_064765747.1">
    <property type="nucleotide sequence ID" value="XM_064913632.1"/>
</dbReference>
<keyword evidence="5 7" id="KW-0472">Membrane</keyword>
<evidence type="ECO:0000256" key="3">
    <source>
        <dbReference type="ARBA" id="ARBA00022692"/>
    </source>
</evidence>
<evidence type="ECO:0000313" key="9">
    <source>
        <dbReference type="Proteomes" id="UP001498771"/>
    </source>
</evidence>
<comment type="subcellular location">
    <subcellularLocation>
        <location evidence="1">Membrane</location>
        <topology evidence="1">Multi-pass membrane protein</topology>
    </subcellularLocation>
</comment>
<dbReference type="Proteomes" id="UP001498771">
    <property type="component" value="Unassembled WGS sequence"/>
</dbReference>
<dbReference type="EMBL" id="JBBJBU010000015">
    <property type="protein sequence ID" value="KAK7202714.1"/>
    <property type="molecule type" value="Genomic_DNA"/>
</dbReference>
<proteinExistence type="inferred from homology"/>
<keyword evidence="9" id="KW-1185">Reference proteome</keyword>
<comment type="caution">
    <text evidence="7">Lacks conserved residue(s) required for the propagation of feature annotation.</text>
</comment>
<comment type="similarity">
    <text evidence="2 7">Belongs to the peroxisomal membrane protein PXMP2/4 family.</text>
</comment>
<sequence length="211" mass="23721">MASFYKWYNARLAARPLLTQCTSTGVLFGVGDGLAQVIAPDPELGGKYDYVRTLRMVFHGGVVFAPLVSQWYKLIGTKINVPGKPFTEALARMTADQLIWAPFGIASFYVSMGVLQGHSFETIKGELKAKYYPTMMGNYLVWPAVQIVNFRFMPLEYRLLFVNVVSIAWNTFLSWFSAVPAPEGIAVLEEAEHKFEELEHRAEAKILKKGE</sequence>